<proteinExistence type="predicted"/>
<dbReference type="InterPro" id="IPR021109">
    <property type="entry name" value="Peptidase_aspartic_dom_sf"/>
</dbReference>
<organism evidence="1 2">
    <name type="scientific">Oldenlandia corymbosa var. corymbosa</name>
    <dbReference type="NCBI Taxonomy" id="529605"/>
    <lineage>
        <taxon>Eukaryota</taxon>
        <taxon>Viridiplantae</taxon>
        <taxon>Streptophyta</taxon>
        <taxon>Embryophyta</taxon>
        <taxon>Tracheophyta</taxon>
        <taxon>Spermatophyta</taxon>
        <taxon>Magnoliopsida</taxon>
        <taxon>eudicotyledons</taxon>
        <taxon>Gunneridae</taxon>
        <taxon>Pentapetalae</taxon>
        <taxon>asterids</taxon>
        <taxon>lamiids</taxon>
        <taxon>Gentianales</taxon>
        <taxon>Rubiaceae</taxon>
        <taxon>Rubioideae</taxon>
        <taxon>Spermacoceae</taxon>
        <taxon>Hedyotis-Oldenlandia complex</taxon>
        <taxon>Oldenlandia</taxon>
    </lineage>
</organism>
<evidence type="ECO:0000313" key="2">
    <source>
        <dbReference type="Proteomes" id="UP001161247"/>
    </source>
</evidence>
<dbReference type="Gene3D" id="2.40.70.10">
    <property type="entry name" value="Acid Proteases"/>
    <property type="match status" value="1"/>
</dbReference>
<evidence type="ECO:0000313" key="1">
    <source>
        <dbReference type="EMBL" id="CAI9113689.1"/>
    </source>
</evidence>
<dbReference type="Proteomes" id="UP001161247">
    <property type="component" value="Chromosome 7"/>
</dbReference>
<protein>
    <submittedName>
        <fullName evidence="1">OLC1v1014342C1</fullName>
    </submittedName>
</protein>
<sequence>MEELITTFPPAMYARFRDAFRSKMAQYPLAEVPAVFNNSGASAGVVLDTCYDLSSKVEGPIIHILSVSFIFSGGKSGKEEIVKLQPNQVLIVSDVLRNCESGSFYTSVPLKGVIVHGKFVGGHDGITMEMGSKGFMDSGQARFGDAIHDVPAGDVR</sequence>
<reference evidence="1" key="1">
    <citation type="submission" date="2023-03" db="EMBL/GenBank/DDBJ databases">
        <authorList>
            <person name="Julca I."/>
        </authorList>
    </citation>
    <scope>NUCLEOTIDE SEQUENCE</scope>
</reference>
<name>A0AAV1E194_OLDCO</name>
<dbReference type="EMBL" id="OX459124">
    <property type="protein sequence ID" value="CAI9113689.1"/>
    <property type="molecule type" value="Genomic_DNA"/>
</dbReference>
<keyword evidence="2" id="KW-1185">Reference proteome</keyword>
<gene>
    <name evidence="1" type="ORF">OLC1_LOCUS20649</name>
</gene>
<dbReference type="AlphaFoldDB" id="A0AAV1E194"/>
<accession>A0AAV1E194</accession>